<feature type="compositionally biased region" description="Low complexity" evidence="1">
    <location>
        <begin position="574"/>
        <end position="585"/>
    </location>
</feature>
<feature type="compositionally biased region" description="Low complexity" evidence="1">
    <location>
        <begin position="490"/>
        <end position="509"/>
    </location>
</feature>
<evidence type="ECO:0000313" key="2">
    <source>
        <dbReference type="EMBL" id="KAG2385780.1"/>
    </source>
</evidence>
<dbReference type="AlphaFoldDB" id="A0AA88KJM0"/>
<dbReference type="EMBL" id="PYSW02000017">
    <property type="protein sequence ID" value="KAG2385780.1"/>
    <property type="molecule type" value="Genomic_DNA"/>
</dbReference>
<protein>
    <submittedName>
        <fullName evidence="2">Uncharacterized protein</fullName>
    </submittedName>
</protein>
<feature type="compositionally biased region" description="Polar residues" evidence="1">
    <location>
        <begin position="299"/>
        <end position="321"/>
    </location>
</feature>
<evidence type="ECO:0000256" key="1">
    <source>
        <dbReference type="SAM" id="MobiDB-lite"/>
    </source>
</evidence>
<feature type="compositionally biased region" description="Polar residues" evidence="1">
    <location>
        <begin position="687"/>
        <end position="698"/>
    </location>
</feature>
<dbReference type="GeneID" id="68095384"/>
<feature type="compositionally biased region" description="Gly residues" evidence="1">
    <location>
        <begin position="911"/>
        <end position="924"/>
    </location>
</feature>
<feature type="region of interest" description="Disordered" evidence="1">
    <location>
        <begin position="754"/>
        <end position="776"/>
    </location>
</feature>
<keyword evidence="3" id="KW-1185">Reference proteome</keyword>
<sequence>MLKKLLQLQSTHDLKLDLSSEFLTKYHNSNNEFVETTMNEMKSNVEHLKSSESSVTASLFWLSVFHWEVLLKTFNNGSEKDYFLHCEHCQMSHYLKKAIRGRLLTTEEPLNPAAMHRWWCPCVHHNKLLTDYEQINEDEESKFYSKSLIKRQLNELPGWSQMLDSLKQDSKISNQHAGIGLALLNHEHLPNEYDASLLVKNILQNSLSSIFVSENERRQWLRKQYENPNETREGKVAVLASKQDANDLQPSLETVVPRVEHPTAPEATSSTSGSNKEDSEPSPTTMTTVSPVQTPTTVEAPTTDQPPHVHTSSDVTRSTSHESLVIKDPMSFSINLAPRTPTTQLESSFISPFSTTTNYQEMGTASLTRADKEGIQSPLSGPHATGIYFSNNSNFFTAQTLEEPYTLSPPMVATSPALDLSTNDSEITNHQTFTADDMLETRETMIEEDQQLPMHETTAEASSGLLTPVKADTFIQLEPSTSHTTPSIASVSSPVPSNTLAVTTPTSTTARKAEISTTTPSKPPSSISSSSKTTSSSSSSSSNTTPNKLTSTPKDSSHSSGSTSTPNKSRKQQSTRQSSNKKQSTPNSDNTATLSNTPSSKQFRQSGSNKQGNNKSIIMGPTLLPPAQYSQRQKHHQQKAPSTIIISNDFHNMIIPSQTRQEHHSQSPSSKEPVVLTNSKAIELLFGNTNSGSNQHVQGSIPPSLPLSQQHLTKGTNHQLSHHHEPSTAKHSLALIDGVNSSNLGGSQHAPLVEHHHQHATTTYSASSTPLPATSSVLLDSQDNTTLHHDGSQQQIAHTISTSYKYGNFRDRPNDFYPPPSNELHSHYGSTMSSLKTTSIHNNYVTSTTTNSSGHSHSNNNSPSSQRTNPFHQQEKHQRNPLASNPPPYHFHTHASTQQGSGGSDAQLGWRVGGSVTGFGGGGVQRASPTTNSMMMMQGTSTTANAGTIYGVDDERMHYEKHLREKEREESMQMHHQQYDSNREHHPSSHARHYHDGFMLSKMESSKYLNLSNMEGHTFDGNLAQHSASSYHPTECYYQMNHHEYSRNMPSSSSVAASTLHHHQEPHYYDHYAPNHALQPSLKKTKIMSHQERKEFMHDDHHLQHEHILVKQIMKNM</sequence>
<feature type="region of interest" description="Disordered" evidence="1">
    <location>
        <begin position="687"/>
        <end position="729"/>
    </location>
</feature>
<feature type="compositionally biased region" description="Low complexity" evidence="1">
    <location>
        <begin position="760"/>
        <end position="776"/>
    </location>
</feature>
<feature type="compositionally biased region" description="Polar residues" evidence="1">
    <location>
        <begin position="478"/>
        <end position="489"/>
    </location>
</feature>
<feature type="region of interest" description="Disordered" evidence="1">
    <location>
        <begin position="478"/>
        <end position="622"/>
    </location>
</feature>
<feature type="compositionally biased region" description="Low complexity" evidence="1">
    <location>
        <begin position="844"/>
        <end position="865"/>
    </location>
</feature>
<feature type="compositionally biased region" description="Polar residues" evidence="1">
    <location>
        <begin position="706"/>
        <end position="719"/>
    </location>
</feature>
<reference evidence="2 3" key="1">
    <citation type="journal article" date="2018" name="BMC Genomics">
        <title>The genome of Naegleria lovaniensis, the basis for a comparative approach to unravel pathogenicity factors of the human pathogenic amoeba N. fowleri.</title>
        <authorList>
            <person name="Liechti N."/>
            <person name="Schurch N."/>
            <person name="Bruggmann R."/>
            <person name="Wittwer M."/>
        </authorList>
    </citation>
    <scope>NUCLEOTIDE SEQUENCE [LARGE SCALE GENOMIC DNA]</scope>
    <source>
        <strain evidence="2 3">ATCC 30569</strain>
    </source>
</reference>
<dbReference type="RefSeq" id="XP_044549773.1">
    <property type="nucleotide sequence ID" value="XM_044692400.1"/>
</dbReference>
<accession>A0AA88KJM0</accession>
<feature type="region of interest" description="Disordered" evidence="1">
    <location>
        <begin position="844"/>
        <end position="927"/>
    </location>
</feature>
<dbReference type="Proteomes" id="UP000816034">
    <property type="component" value="Unassembled WGS sequence"/>
</dbReference>
<proteinExistence type="predicted"/>
<organism evidence="2 3">
    <name type="scientific">Naegleria lovaniensis</name>
    <name type="common">Amoeba</name>
    <dbReference type="NCBI Taxonomy" id="51637"/>
    <lineage>
        <taxon>Eukaryota</taxon>
        <taxon>Discoba</taxon>
        <taxon>Heterolobosea</taxon>
        <taxon>Tetramitia</taxon>
        <taxon>Eutetramitia</taxon>
        <taxon>Vahlkampfiidae</taxon>
        <taxon>Naegleria</taxon>
    </lineage>
</organism>
<comment type="caution">
    <text evidence="2">The sequence shown here is derived from an EMBL/GenBank/DDBJ whole genome shotgun (WGS) entry which is preliminary data.</text>
</comment>
<gene>
    <name evidence="2" type="ORF">C9374_002929</name>
</gene>
<feature type="region of interest" description="Disordered" evidence="1">
    <location>
        <begin position="242"/>
        <end position="321"/>
    </location>
</feature>
<name>A0AA88KJM0_NAELO</name>
<feature type="compositionally biased region" description="Low complexity" evidence="1">
    <location>
        <begin position="281"/>
        <end position="298"/>
    </location>
</feature>
<feature type="compositionally biased region" description="Low complexity" evidence="1">
    <location>
        <begin position="516"/>
        <end position="567"/>
    </location>
</feature>
<evidence type="ECO:0000313" key="3">
    <source>
        <dbReference type="Proteomes" id="UP000816034"/>
    </source>
</evidence>
<feature type="compositionally biased region" description="Polar residues" evidence="1">
    <location>
        <begin position="586"/>
        <end position="616"/>
    </location>
</feature>